<dbReference type="Proteomes" id="UP000193467">
    <property type="component" value="Unassembled WGS sequence"/>
</dbReference>
<dbReference type="PROSITE" id="PS01106">
    <property type="entry name" value="RIBOSOMAL_L18E"/>
    <property type="match status" value="1"/>
</dbReference>
<dbReference type="PANTHER" id="PTHR10934">
    <property type="entry name" value="60S RIBOSOMAL PROTEIN L18"/>
    <property type="match status" value="1"/>
</dbReference>
<feature type="region of interest" description="Disordered" evidence="4">
    <location>
        <begin position="180"/>
        <end position="215"/>
    </location>
</feature>
<evidence type="ECO:0000313" key="6">
    <source>
        <dbReference type="EMBL" id="ORY88228.1"/>
    </source>
</evidence>
<gene>
    <name evidence="6" type="ORF">BCR35DRAFT_351060</name>
</gene>
<dbReference type="InterPro" id="IPR000039">
    <property type="entry name" value="Ribosomal_eL18"/>
</dbReference>
<evidence type="ECO:0000259" key="5">
    <source>
        <dbReference type="Pfam" id="PF17135"/>
    </source>
</evidence>
<dbReference type="Gene3D" id="3.100.10.10">
    <property type="match status" value="1"/>
</dbReference>
<dbReference type="InterPro" id="IPR021132">
    <property type="entry name" value="Ribosomal_eL18/eL18-A/B/_CS"/>
</dbReference>
<dbReference type="PANTHER" id="PTHR10934:SF2">
    <property type="entry name" value="LARGE RIBOSOMAL SUBUNIT PROTEIN EL18"/>
    <property type="match status" value="1"/>
</dbReference>
<feature type="domain" description="Large ribosomal subunit protein uL15/eL18" evidence="5">
    <location>
        <begin position="28"/>
        <end position="213"/>
    </location>
</feature>
<evidence type="ECO:0000256" key="3">
    <source>
        <dbReference type="ARBA" id="ARBA00023274"/>
    </source>
</evidence>
<evidence type="ECO:0000256" key="1">
    <source>
        <dbReference type="ARBA" id="ARBA00006815"/>
    </source>
</evidence>
<reference evidence="6 7" key="1">
    <citation type="submission" date="2016-07" db="EMBL/GenBank/DDBJ databases">
        <title>Pervasive Adenine N6-methylation of Active Genes in Fungi.</title>
        <authorList>
            <consortium name="DOE Joint Genome Institute"/>
            <person name="Mondo S.J."/>
            <person name="Dannebaum R.O."/>
            <person name="Kuo R.C."/>
            <person name="Labutti K."/>
            <person name="Haridas S."/>
            <person name="Kuo A."/>
            <person name="Salamov A."/>
            <person name="Ahrendt S.R."/>
            <person name="Lipzen A."/>
            <person name="Sullivan W."/>
            <person name="Andreopoulos W.B."/>
            <person name="Clum A."/>
            <person name="Lindquist E."/>
            <person name="Daum C."/>
            <person name="Ramamoorthy G.K."/>
            <person name="Gryganskyi A."/>
            <person name="Culley D."/>
            <person name="Magnuson J.K."/>
            <person name="James T.Y."/>
            <person name="O'Malley M.A."/>
            <person name="Stajich J.E."/>
            <person name="Spatafora J.W."/>
            <person name="Visel A."/>
            <person name="Grigoriev I.V."/>
        </authorList>
    </citation>
    <scope>NUCLEOTIDE SEQUENCE [LARGE SCALE GENOMIC DNA]</scope>
    <source>
        <strain evidence="6 7">62-1032</strain>
    </source>
</reference>
<dbReference type="GO" id="GO:0022625">
    <property type="term" value="C:cytosolic large ribosomal subunit"/>
    <property type="evidence" value="ECO:0007669"/>
    <property type="project" value="TreeGrafter"/>
</dbReference>
<protein>
    <submittedName>
        <fullName evidence="6">Ribosomal protein L18e/L15P</fullName>
    </submittedName>
</protein>
<dbReference type="GO" id="GO:0003735">
    <property type="term" value="F:structural constituent of ribosome"/>
    <property type="evidence" value="ECO:0007669"/>
    <property type="project" value="InterPro"/>
</dbReference>
<dbReference type="InterPro" id="IPR021131">
    <property type="entry name" value="Ribosomal_uL15/eL18"/>
</dbReference>
<dbReference type="OrthoDB" id="6353017at2759"/>
<dbReference type="GO" id="GO:0003723">
    <property type="term" value="F:RNA binding"/>
    <property type="evidence" value="ECO:0007669"/>
    <property type="project" value="TreeGrafter"/>
</dbReference>
<dbReference type="Pfam" id="PF17135">
    <property type="entry name" value="Ribosomal_L18"/>
    <property type="match status" value="1"/>
</dbReference>
<dbReference type="STRING" id="106004.A0A1Y2FYF1"/>
<sequence>MVRYPFYSTAHLLPHPIPTIINHLTTLGIDIKHHHVKKGNREAPRSEDPYLLLLVKLYRFLARRTDSKFNKVVLRRLYMSKINRPPLSISRIARQVSKSNSEFKATSTVVAVATVTDDIRLLEVPKLSIAALRFTRTARARIEAAGGECLTLDQLALRKPTGSGTLLLRGAKNARESVKHFGMGPHKNKKPYTISKGRKEEKGRGRRRSKGFKLNGARNNWPSGWDALLVKRSIRTLKLHIFAISGFSTTFPALRTLSLNSVPLPQDITTVNSAFPNL</sequence>
<dbReference type="FunCoup" id="A0A1Y2FYF1">
    <property type="interactions" value="463"/>
</dbReference>
<keyword evidence="3" id="KW-0687">Ribonucleoprotein</keyword>
<evidence type="ECO:0000313" key="7">
    <source>
        <dbReference type="Proteomes" id="UP000193467"/>
    </source>
</evidence>
<dbReference type="GO" id="GO:0006412">
    <property type="term" value="P:translation"/>
    <property type="evidence" value="ECO:0007669"/>
    <property type="project" value="InterPro"/>
</dbReference>
<dbReference type="AlphaFoldDB" id="A0A1Y2FYF1"/>
<evidence type="ECO:0000256" key="2">
    <source>
        <dbReference type="ARBA" id="ARBA00022980"/>
    </source>
</evidence>
<dbReference type="FunFam" id="3.100.10.10:FF:000001">
    <property type="entry name" value="60S ribosomal protein L18"/>
    <property type="match status" value="1"/>
</dbReference>
<comment type="similarity">
    <text evidence="1">Belongs to the eukaryotic ribosomal protein eL18 family.</text>
</comment>
<dbReference type="InterPro" id="IPR036227">
    <property type="entry name" value="Ribosomal_uL15/eL18_sf"/>
</dbReference>
<name>A0A1Y2FYF1_9BASI</name>
<comment type="caution">
    <text evidence="6">The sequence shown here is derived from an EMBL/GenBank/DDBJ whole genome shotgun (WGS) entry which is preliminary data.</text>
</comment>
<dbReference type="InParanoid" id="A0A1Y2FYF1"/>
<keyword evidence="7" id="KW-1185">Reference proteome</keyword>
<evidence type="ECO:0000256" key="4">
    <source>
        <dbReference type="SAM" id="MobiDB-lite"/>
    </source>
</evidence>
<accession>A0A1Y2FYF1</accession>
<organism evidence="6 7">
    <name type="scientific">Leucosporidium creatinivorum</name>
    <dbReference type="NCBI Taxonomy" id="106004"/>
    <lineage>
        <taxon>Eukaryota</taxon>
        <taxon>Fungi</taxon>
        <taxon>Dikarya</taxon>
        <taxon>Basidiomycota</taxon>
        <taxon>Pucciniomycotina</taxon>
        <taxon>Microbotryomycetes</taxon>
        <taxon>Leucosporidiales</taxon>
        <taxon>Leucosporidium</taxon>
    </lineage>
</organism>
<dbReference type="EMBL" id="MCGR01000011">
    <property type="protein sequence ID" value="ORY88228.1"/>
    <property type="molecule type" value="Genomic_DNA"/>
</dbReference>
<keyword evidence="2 6" id="KW-0689">Ribosomal protein</keyword>
<dbReference type="SUPFAM" id="SSF52080">
    <property type="entry name" value="Ribosomal proteins L15p and L18e"/>
    <property type="match status" value="1"/>
</dbReference>
<proteinExistence type="inferred from homology"/>